<feature type="compositionally biased region" description="Basic and acidic residues" evidence="2">
    <location>
        <begin position="449"/>
        <end position="466"/>
    </location>
</feature>
<dbReference type="AlphaFoldDB" id="A0A1Q9EN75"/>
<accession>A0A1Q9EN75</accession>
<keyword evidence="1" id="KW-0175">Coiled coil</keyword>
<protein>
    <submittedName>
        <fullName evidence="3">Uncharacterized protein</fullName>
    </submittedName>
</protein>
<feature type="compositionally biased region" description="Basic and acidic residues" evidence="2">
    <location>
        <begin position="404"/>
        <end position="415"/>
    </location>
</feature>
<reference evidence="3 4" key="1">
    <citation type="submission" date="2016-02" db="EMBL/GenBank/DDBJ databases">
        <title>Genome analysis of coral dinoflagellate symbionts highlights evolutionary adaptations to a symbiotic lifestyle.</title>
        <authorList>
            <person name="Aranda M."/>
            <person name="Li Y."/>
            <person name="Liew Y.J."/>
            <person name="Baumgarten S."/>
            <person name="Simakov O."/>
            <person name="Wilson M."/>
            <person name="Piel J."/>
            <person name="Ashoor H."/>
            <person name="Bougouffa S."/>
            <person name="Bajic V.B."/>
            <person name="Ryu T."/>
            <person name="Ravasi T."/>
            <person name="Bayer T."/>
            <person name="Micklem G."/>
            <person name="Kim H."/>
            <person name="Bhak J."/>
            <person name="Lajeunesse T.C."/>
            <person name="Voolstra C.R."/>
        </authorList>
    </citation>
    <scope>NUCLEOTIDE SEQUENCE [LARGE SCALE GENOMIC DNA]</scope>
    <source>
        <strain evidence="3 4">CCMP2467</strain>
    </source>
</reference>
<feature type="compositionally biased region" description="Low complexity" evidence="2">
    <location>
        <begin position="748"/>
        <end position="782"/>
    </location>
</feature>
<sequence length="1068" mass="114438">MLGVSRWGFITMADAGLAQAAIAEMNGKTLHPPQVDFNAAQQDVPTMHGMHAGGFDPSLAPEAEHQAPAIAGVAPAGLAMNGNNLGHVQSHMAGGFVQEGFGAEAHPSAGHDAGFGVPPPPPASGFGGQGLNGHTPPEAARCFGGVGWFDQAFAVPVGSRTLQPKMPSLEPLDRCRSGDVCAQPANGVSDPLAQSLLDDSKYENGVDIRQFASVMIFAVPGLLVNATACEQRFAVEHEERGPDGILYLKLADGRGWLVDIFELCPDRAGWVFDQKPSLGVICAKGEAPIKPRPAGRPEVLAMGGHESRRPRPDAPAHRSRLYEYPRQLQEASPVPRSLAASLDKAGDEATKRPVGKDQEEKAGVGGYEGSVHGAPLKSHIKFTVDQADEWVCFRSNSLVLRAPSAERRGRRKEASPKPVLADESEQAYHVPQSARRGRTQAAAKPTAAEPDKAPSAERRGRRKEASPKPVLADESEQAYHVPQSARRGRTQAAAKPTAAEPDKAPSAERRGRRKEASPKPVLADESEQAPLSARRGHAQAPSKLAAATSKGKAVPKQFDKECDKVASPKRSRSPVKKAPGRPAPRNRMEEPHGSALDKGAAATTQSAAKGKLPEPRGKPTLAPKKLQASAPELYRKPNPALTELPRVSRALPPPLAPRDAPDNRRGQPLASKVKATTKETRERSRTCPKSPRLESSPTPFAAVCAAREGDAKVQAPSATGLLDRLRRTSQAAAPIAALPTSPRRAHAARAAPAVDTAEAPEPAGSEASEASDLTAELQAQEEAASRQFQQMETSAKNAWQQAKAMADVLAQQKQQEARQADAKKRLAEATASRQAAEARVQEVELAVESLRGEIAQVEEESQQRIASLQREAEEASRQKETCLVEALATAQGAKEDAQRHLQLKVTLEMASNSSLPHLETRFPHHDDVEVPLSGPLQLRIACLPLESRKTWKEVVSDSPKWRGQHFVLRGNFKTGGANPVTAKARVKKDAWATQVEGPGKKETCFEALSSWRSGCENCGVMRWLSPEPARSPALDALVLDPLCPSCTQHAWLQVMAFCQKRPKSSVFA</sequence>
<comment type="caution">
    <text evidence="3">The sequence shown here is derived from an EMBL/GenBank/DDBJ whole genome shotgun (WGS) entry which is preliminary data.</text>
</comment>
<feature type="region of interest" description="Disordered" evidence="2">
    <location>
        <begin position="292"/>
        <end position="373"/>
    </location>
</feature>
<feature type="compositionally biased region" description="Basic and acidic residues" evidence="2">
    <location>
        <begin position="500"/>
        <end position="517"/>
    </location>
</feature>
<feature type="compositionally biased region" description="Basic and acidic residues" evidence="2">
    <location>
        <begin position="676"/>
        <end position="685"/>
    </location>
</feature>
<evidence type="ECO:0000313" key="3">
    <source>
        <dbReference type="EMBL" id="OLQ08838.1"/>
    </source>
</evidence>
<feature type="region of interest" description="Disordered" evidence="2">
    <location>
        <begin position="733"/>
        <end position="804"/>
    </location>
</feature>
<evidence type="ECO:0000256" key="2">
    <source>
        <dbReference type="SAM" id="MobiDB-lite"/>
    </source>
</evidence>
<evidence type="ECO:0000256" key="1">
    <source>
        <dbReference type="SAM" id="Coils"/>
    </source>
</evidence>
<keyword evidence="4" id="KW-1185">Reference proteome</keyword>
<feature type="compositionally biased region" description="Polar residues" evidence="2">
    <location>
        <begin position="786"/>
        <end position="800"/>
    </location>
</feature>
<evidence type="ECO:0000313" key="4">
    <source>
        <dbReference type="Proteomes" id="UP000186817"/>
    </source>
</evidence>
<gene>
    <name evidence="3" type="ORF">AK812_SmicGene7590</name>
</gene>
<feature type="coiled-coil region" evidence="1">
    <location>
        <begin position="810"/>
        <end position="885"/>
    </location>
</feature>
<feature type="region of interest" description="Disordered" evidence="2">
    <location>
        <begin position="707"/>
        <end position="726"/>
    </location>
</feature>
<feature type="compositionally biased region" description="Basic and acidic residues" evidence="2">
    <location>
        <begin position="305"/>
        <end position="323"/>
    </location>
</feature>
<dbReference type="OrthoDB" id="10562359at2759"/>
<feature type="compositionally biased region" description="Basic and acidic residues" evidence="2">
    <location>
        <begin position="557"/>
        <end position="566"/>
    </location>
</feature>
<proteinExistence type="predicted"/>
<name>A0A1Q9EN75_SYMMI</name>
<feature type="compositionally biased region" description="Basic residues" evidence="2">
    <location>
        <begin position="567"/>
        <end position="579"/>
    </location>
</feature>
<dbReference type="EMBL" id="LSRX01000109">
    <property type="protein sequence ID" value="OLQ08838.1"/>
    <property type="molecule type" value="Genomic_DNA"/>
</dbReference>
<organism evidence="3 4">
    <name type="scientific">Symbiodinium microadriaticum</name>
    <name type="common">Dinoflagellate</name>
    <name type="synonym">Zooxanthella microadriatica</name>
    <dbReference type="NCBI Taxonomy" id="2951"/>
    <lineage>
        <taxon>Eukaryota</taxon>
        <taxon>Sar</taxon>
        <taxon>Alveolata</taxon>
        <taxon>Dinophyceae</taxon>
        <taxon>Suessiales</taxon>
        <taxon>Symbiodiniaceae</taxon>
        <taxon>Symbiodinium</taxon>
    </lineage>
</organism>
<feature type="region of interest" description="Disordered" evidence="2">
    <location>
        <begin position="404"/>
        <end position="701"/>
    </location>
</feature>
<feature type="compositionally biased region" description="Basic and acidic residues" evidence="2">
    <location>
        <begin position="344"/>
        <end position="362"/>
    </location>
</feature>
<dbReference type="Proteomes" id="UP000186817">
    <property type="component" value="Unassembled WGS sequence"/>
</dbReference>